<dbReference type="Pfam" id="PF01627">
    <property type="entry name" value="Hpt"/>
    <property type="match status" value="1"/>
</dbReference>
<dbReference type="PROSITE" id="PS50894">
    <property type="entry name" value="HPT"/>
    <property type="match status" value="1"/>
</dbReference>
<evidence type="ECO:0000256" key="2">
    <source>
        <dbReference type="SAM" id="MobiDB-lite"/>
    </source>
</evidence>
<dbReference type="GO" id="GO:0005634">
    <property type="term" value="C:nucleus"/>
    <property type="evidence" value="ECO:0007669"/>
    <property type="project" value="TreeGrafter"/>
</dbReference>
<dbReference type="InterPro" id="IPR036641">
    <property type="entry name" value="HPT_dom_sf"/>
</dbReference>
<dbReference type="Proteomes" id="UP001194746">
    <property type="component" value="Unassembled WGS sequence"/>
</dbReference>
<dbReference type="Gene3D" id="1.20.120.160">
    <property type="entry name" value="HPT domain"/>
    <property type="match status" value="1"/>
</dbReference>
<reference evidence="4" key="1">
    <citation type="journal article" date="2019" name="Beilstein J. Org. Chem.">
        <title>Nanangenines: drimane sesquiterpenoids as the dominant metabolite cohort of a novel Australian fungus, Aspergillus nanangensis.</title>
        <authorList>
            <person name="Lacey H.J."/>
            <person name="Gilchrist C.L.M."/>
            <person name="Crombie A."/>
            <person name="Kalaitzis J.A."/>
            <person name="Vuong D."/>
            <person name="Rutledge P.J."/>
            <person name="Turner P."/>
            <person name="Pitt J.I."/>
            <person name="Lacey E."/>
            <person name="Chooi Y.H."/>
            <person name="Piggott A.M."/>
        </authorList>
    </citation>
    <scope>NUCLEOTIDE SEQUENCE</scope>
    <source>
        <strain evidence="4">MST-FP2251</strain>
    </source>
</reference>
<protein>
    <recommendedName>
        <fullName evidence="3">HPt domain-containing protein</fullName>
    </recommendedName>
</protein>
<accession>A0AAD4CNJ7</accession>
<dbReference type="GO" id="GO:0005737">
    <property type="term" value="C:cytoplasm"/>
    <property type="evidence" value="ECO:0007669"/>
    <property type="project" value="TreeGrafter"/>
</dbReference>
<dbReference type="PANTHER" id="PTHR28242:SF52">
    <property type="entry name" value="PHOSPHORELAY INTERMEDIATE PROTEIN YPD1"/>
    <property type="match status" value="1"/>
</dbReference>
<reference evidence="4" key="2">
    <citation type="submission" date="2020-02" db="EMBL/GenBank/DDBJ databases">
        <authorList>
            <person name="Gilchrist C.L.M."/>
            <person name="Chooi Y.-H."/>
        </authorList>
    </citation>
    <scope>NUCLEOTIDE SEQUENCE</scope>
    <source>
        <strain evidence="4">MST-FP2251</strain>
    </source>
</reference>
<dbReference type="PANTHER" id="PTHR28242">
    <property type="entry name" value="PHOSPHORELAY INTERMEDIATE PROTEIN YPD1"/>
    <property type="match status" value="1"/>
</dbReference>
<keyword evidence="1" id="KW-0597">Phosphoprotein</keyword>
<dbReference type="InterPro" id="IPR008207">
    <property type="entry name" value="Sig_transdc_His_kin_Hpt_dom"/>
</dbReference>
<sequence length="159" mass="17614">MAPTTPKKTKEEPASKGSLNFSLISDVIDQTTFEQILEMDDEDDRDFSHGIVFGFFDQAETTFENMETALESKNLGELSSLGHFLKGSSATLGLSKVKDACEKIQHYGAGKDESGTSDEPDEEVSLKNIKTTLEDVKRDYKEVEGYLRKFFGDSPAPSE</sequence>
<dbReference type="AlphaFoldDB" id="A0AAD4CNJ7"/>
<feature type="modified residue" description="Phosphohistidine" evidence="1">
    <location>
        <position position="83"/>
    </location>
</feature>
<gene>
    <name evidence="4" type="ORF">FE257_007077</name>
</gene>
<dbReference type="GO" id="GO:0000160">
    <property type="term" value="P:phosphorelay signal transduction system"/>
    <property type="evidence" value="ECO:0007669"/>
    <property type="project" value="InterPro"/>
</dbReference>
<dbReference type="SUPFAM" id="SSF47226">
    <property type="entry name" value="Histidine-containing phosphotransfer domain, HPT domain"/>
    <property type="match status" value="1"/>
</dbReference>
<feature type="region of interest" description="Disordered" evidence="2">
    <location>
        <begin position="107"/>
        <end position="126"/>
    </location>
</feature>
<evidence type="ECO:0000256" key="1">
    <source>
        <dbReference type="PROSITE-ProRule" id="PRU00110"/>
    </source>
</evidence>
<organism evidence="4 5">
    <name type="scientific">Aspergillus nanangensis</name>
    <dbReference type="NCBI Taxonomy" id="2582783"/>
    <lineage>
        <taxon>Eukaryota</taxon>
        <taxon>Fungi</taxon>
        <taxon>Dikarya</taxon>
        <taxon>Ascomycota</taxon>
        <taxon>Pezizomycotina</taxon>
        <taxon>Eurotiomycetes</taxon>
        <taxon>Eurotiomycetidae</taxon>
        <taxon>Eurotiales</taxon>
        <taxon>Aspergillaceae</taxon>
        <taxon>Aspergillus</taxon>
        <taxon>Aspergillus subgen. Circumdati</taxon>
    </lineage>
</organism>
<dbReference type="InterPro" id="IPR045871">
    <property type="entry name" value="AHP1-5/YPD1"/>
</dbReference>
<comment type="caution">
    <text evidence="4">The sequence shown here is derived from an EMBL/GenBank/DDBJ whole genome shotgun (WGS) entry which is preliminary data.</text>
</comment>
<evidence type="ECO:0000259" key="3">
    <source>
        <dbReference type="PROSITE" id="PS50894"/>
    </source>
</evidence>
<keyword evidence="5" id="KW-1185">Reference proteome</keyword>
<name>A0AAD4CNJ7_ASPNN</name>
<evidence type="ECO:0000313" key="4">
    <source>
        <dbReference type="EMBL" id="KAF9889771.1"/>
    </source>
</evidence>
<feature type="domain" description="HPt" evidence="3">
    <location>
        <begin position="44"/>
        <end position="146"/>
    </location>
</feature>
<dbReference type="EMBL" id="VCAU01000033">
    <property type="protein sequence ID" value="KAF9889771.1"/>
    <property type="molecule type" value="Genomic_DNA"/>
</dbReference>
<dbReference type="SMART" id="SM00073">
    <property type="entry name" value="HPT"/>
    <property type="match status" value="1"/>
</dbReference>
<dbReference type="GO" id="GO:0009927">
    <property type="term" value="F:histidine phosphotransfer kinase activity"/>
    <property type="evidence" value="ECO:0007669"/>
    <property type="project" value="InterPro"/>
</dbReference>
<dbReference type="FunFam" id="1.20.120.160:FF:000007">
    <property type="entry name" value="Multistep phosphorelay regulator 1"/>
    <property type="match status" value="1"/>
</dbReference>
<dbReference type="GO" id="GO:0043424">
    <property type="term" value="F:protein histidine kinase binding"/>
    <property type="evidence" value="ECO:0007669"/>
    <property type="project" value="InterPro"/>
</dbReference>
<evidence type="ECO:0000313" key="5">
    <source>
        <dbReference type="Proteomes" id="UP001194746"/>
    </source>
</evidence>
<proteinExistence type="predicted"/>
<dbReference type="CDD" id="cd00088">
    <property type="entry name" value="HPT"/>
    <property type="match status" value="1"/>
</dbReference>